<feature type="active site" description="Proton acceptor" evidence="6">
    <location>
        <position position="447"/>
    </location>
</feature>
<comment type="cofactor">
    <cofactor evidence="1 7">
        <name>FAD</name>
        <dbReference type="ChEBI" id="CHEBI:57692"/>
    </cofactor>
</comment>
<evidence type="ECO:0000256" key="1">
    <source>
        <dbReference type="ARBA" id="ARBA00001974"/>
    </source>
</evidence>
<proteinExistence type="inferred from homology"/>
<keyword evidence="4 7" id="KW-0274">FAD</keyword>
<dbReference type="GO" id="GO:0016614">
    <property type="term" value="F:oxidoreductase activity, acting on CH-OH group of donors"/>
    <property type="evidence" value="ECO:0007669"/>
    <property type="project" value="InterPro"/>
</dbReference>
<dbReference type="Pfam" id="PF05199">
    <property type="entry name" value="GMC_oxred_C"/>
    <property type="match status" value="1"/>
</dbReference>
<dbReference type="Proteomes" id="UP000812966">
    <property type="component" value="Unassembled WGS sequence"/>
</dbReference>
<accession>A0A8K0NQT6</accession>
<evidence type="ECO:0000256" key="8">
    <source>
        <dbReference type="SAM" id="MobiDB-lite"/>
    </source>
</evidence>
<gene>
    <name evidence="10" type="ORF">FFLO_00511</name>
</gene>
<protein>
    <recommendedName>
        <fullName evidence="9">Glucose-methanol-choline oxidoreductase N-terminal domain-containing protein</fullName>
    </recommendedName>
</protein>
<feature type="region of interest" description="Disordered" evidence="8">
    <location>
        <begin position="474"/>
        <end position="514"/>
    </location>
</feature>
<dbReference type="EMBL" id="JABELV010000006">
    <property type="protein sequence ID" value="KAG7571495.1"/>
    <property type="molecule type" value="Genomic_DNA"/>
</dbReference>
<feature type="domain" description="Glucose-methanol-choline oxidoreductase N-terminal" evidence="9">
    <location>
        <begin position="156"/>
        <end position="170"/>
    </location>
</feature>
<feature type="active site" description="Proton donor" evidence="6">
    <location>
        <position position="404"/>
    </location>
</feature>
<feature type="binding site" evidence="7">
    <location>
        <position position="114"/>
    </location>
    <ligand>
        <name>FAD</name>
        <dbReference type="ChEBI" id="CHEBI:57692"/>
    </ligand>
</feature>
<name>A0A8K0NQT6_9TREE</name>
<dbReference type="SUPFAM" id="SSF54373">
    <property type="entry name" value="FAD-linked reductases, C-terminal domain"/>
    <property type="match status" value="1"/>
</dbReference>
<dbReference type="PANTHER" id="PTHR11552">
    <property type="entry name" value="GLUCOSE-METHANOL-CHOLINE GMC OXIDOREDUCTASE"/>
    <property type="match status" value="1"/>
</dbReference>
<evidence type="ECO:0000256" key="6">
    <source>
        <dbReference type="PIRSR" id="PIRSR000137-1"/>
    </source>
</evidence>
<dbReference type="PIRSF" id="PIRSF000137">
    <property type="entry name" value="Alcohol_oxidase"/>
    <property type="match status" value="1"/>
</dbReference>
<evidence type="ECO:0000259" key="9">
    <source>
        <dbReference type="PROSITE" id="PS00624"/>
    </source>
</evidence>
<feature type="compositionally biased region" description="Low complexity" evidence="8">
    <location>
        <begin position="475"/>
        <end position="514"/>
    </location>
</feature>
<evidence type="ECO:0000313" key="11">
    <source>
        <dbReference type="Proteomes" id="UP000812966"/>
    </source>
</evidence>
<evidence type="ECO:0000256" key="4">
    <source>
        <dbReference type="ARBA" id="ARBA00022827"/>
    </source>
</evidence>
<keyword evidence="3" id="KW-0285">Flavoprotein</keyword>
<keyword evidence="11" id="KW-1185">Reference proteome</keyword>
<evidence type="ECO:0000256" key="7">
    <source>
        <dbReference type="PIRSR" id="PIRSR000137-2"/>
    </source>
</evidence>
<keyword evidence="5" id="KW-0560">Oxidoreductase</keyword>
<dbReference type="PROSITE" id="PS00624">
    <property type="entry name" value="GMC_OXRED_2"/>
    <property type="match status" value="1"/>
</dbReference>
<evidence type="ECO:0000256" key="2">
    <source>
        <dbReference type="ARBA" id="ARBA00010790"/>
    </source>
</evidence>
<dbReference type="InterPro" id="IPR007867">
    <property type="entry name" value="GMC_OxRtase_C"/>
</dbReference>
<comment type="similarity">
    <text evidence="2">Belongs to the GMC oxidoreductase family.</text>
</comment>
<dbReference type="InterPro" id="IPR000172">
    <property type="entry name" value="GMC_OxRdtase_N"/>
</dbReference>
<dbReference type="SUPFAM" id="SSF51905">
    <property type="entry name" value="FAD/NAD(P)-binding domain"/>
    <property type="match status" value="1"/>
</dbReference>
<dbReference type="Gene3D" id="4.10.450.10">
    <property type="entry name" value="Glucose Oxidase, domain 2"/>
    <property type="match status" value="1"/>
</dbReference>
<dbReference type="PANTHER" id="PTHR11552:SF218">
    <property type="entry name" value="GLUCOSE-METHANOL-CHOLINE OXIDOREDUCTASE N-TERMINAL DOMAIN-CONTAINING PROTEIN"/>
    <property type="match status" value="1"/>
</dbReference>
<evidence type="ECO:0000313" key="10">
    <source>
        <dbReference type="EMBL" id="KAG7571495.1"/>
    </source>
</evidence>
<dbReference type="InterPro" id="IPR027424">
    <property type="entry name" value="Glucose_Oxidase_domain_2"/>
</dbReference>
<dbReference type="Gene3D" id="3.50.50.60">
    <property type="entry name" value="FAD/NAD(P)-binding domain"/>
    <property type="match status" value="1"/>
</dbReference>
<dbReference type="InterPro" id="IPR036188">
    <property type="entry name" value="FAD/NAD-bd_sf"/>
</dbReference>
<dbReference type="AlphaFoldDB" id="A0A8K0NQT6"/>
<dbReference type="GO" id="GO:0050660">
    <property type="term" value="F:flavin adenine dinucleotide binding"/>
    <property type="evidence" value="ECO:0007669"/>
    <property type="project" value="InterPro"/>
</dbReference>
<evidence type="ECO:0000256" key="3">
    <source>
        <dbReference type="ARBA" id="ARBA00022630"/>
    </source>
</evidence>
<comment type="caution">
    <text evidence="10">The sequence shown here is derived from an EMBL/GenBank/DDBJ whole genome shotgun (WGS) entry which is preliminary data.</text>
</comment>
<evidence type="ECO:0000256" key="5">
    <source>
        <dbReference type="ARBA" id="ARBA00023002"/>
    </source>
</evidence>
<reference evidence="10" key="1">
    <citation type="submission" date="2020-04" db="EMBL/GenBank/DDBJ databases">
        <title>Analysis of mating type loci in Filobasidium floriforme.</title>
        <authorList>
            <person name="Nowrousian M."/>
        </authorList>
    </citation>
    <scope>NUCLEOTIDE SEQUENCE</scope>
    <source>
        <strain evidence="10">CBS 6242</strain>
    </source>
</reference>
<sequence>MFAAMKKSETFTPPTEEITQEFNIAYNTENHGTDGPLHYSYPGFLLPVVGEWTTVLENIGVNVSPDPNGGNGWGAFIATSSINPSNWTRSYSKSAYIDPLPPRANLHILPNARVLKVNTNSTGGVATATGIQYSMTGGDLTGRTITANKEVILTGGAIGSPHMLMMSGIGPKANLESVGVQSVIDLPGVGQHVTDHVASEVIFKTTANTAATDRINQTLTNGTESFFSFVNSAIAYANITDLFGDYAPEFRDTIARNLTWAVENVCPSTDPTVQAGYRAVHEAGTENFILSPIGHVELLLGLTGTAQGGDDSIAIQAALQHPFSTGQIYLNSSNPWEYPVIDPNYLAHPADTWLIREGLKLARKIGNTAPLSNFMTSEVFPGTQVQTDAEWDAWLATQVKTEYHPSSSCSMMPLDHGGVVGADLKVHGTTNLRVADSSVFPVQFAAHLQSLTYGVGEIASEMIKNEHMAVRQEISANTSTTAGATGTDQPIATSTGAPGTTTGTGSGSSNNQNSASSIRVSAAGVLAASVLALLAIA</sequence>
<dbReference type="Gene3D" id="3.30.560.10">
    <property type="entry name" value="Glucose Oxidase, domain 3"/>
    <property type="match status" value="1"/>
</dbReference>
<dbReference type="InterPro" id="IPR012132">
    <property type="entry name" value="GMC_OxRdtase"/>
</dbReference>
<organism evidence="10 11">
    <name type="scientific">Filobasidium floriforme</name>
    <dbReference type="NCBI Taxonomy" id="5210"/>
    <lineage>
        <taxon>Eukaryota</taxon>
        <taxon>Fungi</taxon>
        <taxon>Dikarya</taxon>
        <taxon>Basidiomycota</taxon>
        <taxon>Agaricomycotina</taxon>
        <taxon>Tremellomycetes</taxon>
        <taxon>Filobasidiales</taxon>
        <taxon>Filobasidiaceae</taxon>
        <taxon>Filobasidium</taxon>
    </lineage>
</organism>
<dbReference type="Pfam" id="PF00732">
    <property type="entry name" value="GMC_oxred_N"/>
    <property type="match status" value="1"/>
</dbReference>